<keyword evidence="16" id="KW-0675">Receptor</keyword>
<evidence type="ECO:0000256" key="5">
    <source>
        <dbReference type="ARBA" id="ARBA00022692"/>
    </source>
</evidence>
<feature type="signal peptide" evidence="13">
    <location>
        <begin position="1"/>
        <end position="27"/>
    </location>
</feature>
<evidence type="ECO:0000313" key="17">
    <source>
        <dbReference type="Proteomes" id="UP000323708"/>
    </source>
</evidence>
<keyword evidence="17" id="KW-1185">Reference proteome</keyword>
<feature type="chain" id="PRO_5022987362" evidence="13">
    <location>
        <begin position="28"/>
        <end position="833"/>
    </location>
</feature>
<evidence type="ECO:0000259" key="14">
    <source>
        <dbReference type="Pfam" id="PF00593"/>
    </source>
</evidence>
<comment type="subcellular location">
    <subcellularLocation>
        <location evidence="1 11">Cell outer membrane</location>
        <topology evidence="1 11">Multi-pass membrane protein</topology>
    </subcellularLocation>
</comment>
<dbReference type="PANTHER" id="PTHR32552:SF81">
    <property type="entry name" value="TONB-DEPENDENT OUTER MEMBRANE RECEPTOR"/>
    <property type="match status" value="1"/>
</dbReference>
<comment type="similarity">
    <text evidence="11 12">Belongs to the TonB-dependent receptor family.</text>
</comment>
<feature type="domain" description="TonB-dependent receptor plug" evidence="15">
    <location>
        <begin position="46"/>
        <end position="151"/>
    </location>
</feature>
<dbReference type="EMBL" id="VTUX01000002">
    <property type="protein sequence ID" value="KAA1193389.1"/>
    <property type="molecule type" value="Genomic_DNA"/>
</dbReference>
<evidence type="ECO:0000256" key="3">
    <source>
        <dbReference type="ARBA" id="ARBA00022452"/>
    </source>
</evidence>
<sequence>MTPTKTPIALGLAAAVASFMPAPMTFAQEVALEEVVVTARKRTENLQDVPIAISAIDETTIQRAGIERAADYIGLVPNVTIVDAANVGDTQVSIRGVVSTRDAESTFAYVVDGVLSTNPNSFNEELFDVQQIEVLKGPQGALYGRNAVAGAVLVTTKAPTNEFEARIGGGIANNDAYKVNAMVSGPIIDDTLLGRFAISTRETDGFYKNIFTGEDDAVDYLEDTSARARVIWNVSDAMTLDFRGGYSEVKGGAINFNAAFAIPQFVEVFGAQSYFQDVNEMDFRYTFNTPGENEQETLDFSVKMDWDLGFADLVASVAYNDLEEYLLSDGTSATFYGYEVTPACQSDRETLNSFNREDLFGPLFDPFGVLPPGADTDFQGVYGPYTATSCDGYQYQERNQEDLSLDARLVSPGDEGMRWIAGIYVAEIEREVVVAYGADQGQGFRRQPYVAADGPNPTDLLFWDDFDTTVYAAYGQLEFDLTDTLELALAARYDYEDREVSNKVPNVNGSGLNINLPGKINPALESNPAGIPDRDDSFSHFQPKATLNWAASDNVNLYASYGVGFRSGGFNSVGTEDLLNFWFNAGFGGAGEAVDAQLLVTDEYDKEVSTAYEIGLKSELFDNRLRLNAAIFRTDVEDNQFFEFFAGPFGLLRSVTTIDEMYVQGFEADFTFLVTDGLSFYGGIGLLDSEIEENRNRPLSEGNDVPQAPDTTGNLGVEWVLPLGSFDLVSRLDWQYVGETWFHTLQGEETPTIWNAFFGPGFNQNFSRSSRDAYDTLDLRIGLESEHWMITAWGRNLTDEDYLQEVIPAPEFGGSFNHQSAQRSYGLDFSYRF</sequence>
<reference evidence="16 17" key="1">
    <citation type="submission" date="2019-09" db="EMBL/GenBank/DDBJ databases">
        <authorList>
            <person name="Chen X.-Y."/>
        </authorList>
    </citation>
    <scope>NUCLEOTIDE SEQUENCE [LARGE SCALE GENOMIC DNA]</scope>
    <source>
        <strain evidence="16 17">NY5</strain>
    </source>
</reference>
<protein>
    <submittedName>
        <fullName evidence="16">TonB-dependent receptor</fullName>
    </submittedName>
</protein>
<evidence type="ECO:0000256" key="1">
    <source>
        <dbReference type="ARBA" id="ARBA00004571"/>
    </source>
</evidence>
<dbReference type="Pfam" id="PF00593">
    <property type="entry name" value="TonB_dep_Rec_b-barrel"/>
    <property type="match status" value="1"/>
</dbReference>
<dbReference type="AlphaFoldDB" id="A0A5B0X5C7"/>
<keyword evidence="5 11" id="KW-0812">Transmembrane</keyword>
<evidence type="ECO:0000259" key="15">
    <source>
        <dbReference type="Pfam" id="PF07715"/>
    </source>
</evidence>
<organism evidence="16 17">
    <name type="scientific">Pseudohalioglobus sediminis</name>
    <dbReference type="NCBI Taxonomy" id="2606449"/>
    <lineage>
        <taxon>Bacteria</taxon>
        <taxon>Pseudomonadati</taxon>
        <taxon>Pseudomonadota</taxon>
        <taxon>Gammaproteobacteria</taxon>
        <taxon>Cellvibrionales</taxon>
        <taxon>Halieaceae</taxon>
        <taxon>Pseudohalioglobus</taxon>
    </lineage>
</organism>
<evidence type="ECO:0000256" key="13">
    <source>
        <dbReference type="SAM" id="SignalP"/>
    </source>
</evidence>
<evidence type="ECO:0000256" key="4">
    <source>
        <dbReference type="ARBA" id="ARBA00022496"/>
    </source>
</evidence>
<dbReference type="GO" id="GO:0006826">
    <property type="term" value="P:iron ion transport"/>
    <property type="evidence" value="ECO:0007669"/>
    <property type="project" value="UniProtKB-KW"/>
</dbReference>
<dbReference type="CDD" id="cd01347">
    <property type="entry name" value="ligand_gated_channel"/>
    <property type="match status" value="1"/>
</dbReference>
<accession>A0A5B0X5C7</accession>
<evidence type="ECO:0000256" key="11">
    <source>
        <dbReference type="PROSITE-ProRule" id="PRU01360"/>
    </source>
</evidence>
<evidence type="ECO:0000256" key="2">
    <source>
        <dbReference type="ARBA" id="ARBA00022448"/>
    </source>
</evidence>
<evidence type="ECO:0000256" key="7">
    <source>
        <dbReference type="ARBA" id="ARBA00023065"/>
    </source>
</evidence>
<feature type="domain" description="TonB-dependent receptor-like beta-barrel" evidence="14">
    <location>
        <begin position="292"/>
        <end position="797"/>
    </location>
</feature>
<evidence type="ECO:0000256" key="9">
    <source>
        <dbReference type="ARBA" id="ARBA00023136"/>
    </source>
</evidence>
<dbReference type="InterPro" id="IPR036942">
    <property type="entry name" value="Beta-barrel_TonB_sf"/>
</dbReference>
<dbReference type="Proteomes" id="UP000323708">
    <property type="component" value="Unassembled WGS sequence"/>
</dbReference>
<evidence type="ECO:0000256" key="10">
    <source>
        <dbReference type="ARBA" id="ARBA00023237"/>
    </source>
</evidence>
<keyword evidence="3 11" id="KW-1134">Transmembrane beta strand</keyword>
<dbReference type="PANTHER" id="PTHR32552">
    <property type="entry name" value="FERRICHROME IRON RECEPTOR-RELATED"/>
    <property type="match status" value="1"/>
</dbReference>
<evidence type="ECO:0000313" key="16">
    <source>
        <dbReference type="EMBL" id="KAA1193389.1"/>
    </source>
</evidence>
<evidence type="ECO:0000256" key="8">
    <source>
        <dbReference type="ARBA" id="ARBA00023077"/>
    </source>
</evidence>
<gene>
    <name evidence="16" type="ORF">F0M18_06015</name>
</gene>
<evidence type="ECO:0000256" key="6">
    <source>
        <dbReference type="ARBA" id="ARBA00023004"/>
    </source>
</evidence>
<dbReference type="Gene3D" id="2.40.170.20">
    <property type="entry name" value="TonB-dependent receptor, beta-barrel domain"/>
    <property type="match status" value="2"/>
</dbReference>
<keyword evidence="2 11" id="KW-0813">Transport</keyword>
<dbReference type="PROSITE" id="PS52016">
    <property type="entry name" value="TONB_DEPENDENT_REC_3"/>
    <property type="match status" value="1"/>
</dbReference>
<keyword evidence="13" id="KW-0732">Signal</keyword>
<dbReference type="RefSeq" id="WP_149610496.1">
    <property type="nucleotide sequence ID" value="NZ_VTUX01000002.1"/>
</dbReference>
<comment type="caution">
    <text evidence="16">The sequence shown here is derived from an EMBL/GenBank/DDBJ whole genome shotgun (WGS) entry which is preliminary data.</text>
</comment>
<dbReference type="SUPFAM" id="SSF56935">
    <property type="entry name" value="Porins"/>
    <property type="match status" value="1"/>
</dbReference>
<dbReference type="InterPro" id="IPR012910">
    <property type="entry name" value="Plug_dom"/>
</dbReference>
<proteinExistence type="inferred from homology"/>
<dbReference type="Pfam" id="PF07715">
    <property type="entry name" value="Plug"/>
    <property type="match status" value="1"/>
</dbReference>
<keyword evidence="4" id="KW-0410">Iron transport</keyword>
<name>A0A5B0X5C7_9GAMM</name>
<keyword evidence="7" id="KW-0406">Ion transport</keyword>
<dbReference type="GO" id="GO:0009279">
    <property type="term" value="C:cell outer membrane"/>
    <property type="evidence" value="ECO:0007669"/>
    <property type="project" value="UniProtKB-SubCell"/>
</dbReference>
<dbReference type="InterPro" id="IPR039426">
    <property type="entry name" value="TonB-dep_rcpt-like"/>
</dbReference>
<keyword evidence="8 12" id="KW-0798">TonB box</keyword>
<keyword evidence="10 11" id="KW-0998">Cell outer membrane</keyword>
<keyword evidence="6" id="KW-0408">Iron</keyword>
<keyword evidence="9 11" id="KW-0472">Membrane</keyword>
<dbReference type="InterPro" id="IPR000531">
    <property type="entry name" value="Beta-barrel_TonB"/>
</dbReference>
<evidence type="ECO:0000256" key="12">
    <source>
        <dbReference type="RuleBase" id="RU003357"/>
    </source>
</evidence>